<dbReference type="InterPro" id="IPR012337">
    <property type="entry name" value="RNaseH-like_sf"/>
</dbReference>
<dbReference type="PANTHER" id="PTHR45835">
    <property type="entry name" value="YALI0A06105P"/>
    <property type="match status" value="1"/>
</dbReference>
<gene>
    <name evidence="2" type="ORF">ES288_A13G138000v1</name>
</gene>
<dbReference type="SUPFAM" id="SSF53098">
    <property type="entry name" value="Ribonuclease H-like"/>
    <property type="match status" value="1"/>
</dbReference>
<dbReference type="GO" id="GO:0003676">
    <property type="term" value="F:nucleic acid binding"/>
    <property type="evidence" value="ECO:0007669"/>
    <property type="project" value="InterPro"/>
</dbReference>
<proteinExistence type="predicted"/>
<keyword evidence="3" id="KW-1185">Reference proteome</keyword>
<dbReference type="Gene3D" id="3.30.420.10">
    <property type="entry name" value="Ribonuclease H-like superfamily/Ribonuclease H"/>
    <property type="match status" value="1"/>
</dbReference>
<dbReference type="EMBL" id="CM017700">
    <property type="protein sequence ID" value="TYG86493.1"/>
    <property type="molecule type" value="Genomic_DNA"/>
</dbReference>
<protein>
    <recommendedName>
        <fullName evidence="1">Integrase catalytic domain-containing protein</fullName>
    </recommendedName>
</protein>
<organism evidence="2 3">
    <name type="scientific">Gossypium darwinii</name>
    <name type="common">Darwin's cotton</name>
    <name type="synonym">Gossypium barbadense var. darwinii</name>
    <dbReference type="NCBI Taxonomy" id="34276"/>
    <lineage>
        <taxon>Eukaryota</taxon>
        <taxon>Viridiplantae</taxon>
        <taxon>Streptophyta</taxon>
        <taxon>Embryophyta</taxon>
        <taxon>Tracheophyta</taxon>
        <taxon>Spermatophyta</taxon>
        <taxon>Magnoliopsida</taxon>
        <taxon>eudicotyledons</taxon>
        <taxon>Gunneridae</taxon>
        <taxon>Pentapetalae</taxon>
        <taxon>rosids</taxon>
        <taxon>malvids</taxon>
        <taxon>Malvales</taxon>
        <taxon>Malvaceae</taxon>
        <taxon>Malvoideae</taxon>
        <taxon>Gossypium</taxon>
    </lineage>
</organism>
<dbReference type="AlphaFoldDB" id="A0A5D2DZB4"/>
<dbReference type="PANTHER" id="PTHR45835:SF99">
    <property type="entry name" value="CHROMO DOMAIN-CONTAINING PROTEIN-RELATED"/>
    <property type="match status" value="1"/>
</dbReference>
<reference evidence="2 3" key="1">
    <citation type="submission" date="2019-06" db="EMBL/GenBank/DDBJ databases">
        <title>WGS assembly of Gossypium darwinii.</title>
        <authorList>
            <person name="Chen Z.J."/>
            <person name="Sreedasyam A."/>
            <person name="Ando A."/>
            <person name="Song Q."/>
            <person name="De L."/>
            <person name="Hulse-Kemp A."/>
            <person name="Ding M."/>
            <person name="Ye W."/>
            <person name="Kirkbride R."/>
            <person name="Jenkins J."/>
            <person name="Plott C."/>
            <person name="Lovell J."/>
            <person name="Lin Y.-M."/>
            <person name="Vaughn R."/>
            <person name="Liu B."/>
            <person name="Li W."/>
            <person name="Simpson S."/>
            <person name="Scheffler B."/>
            <person name="Saski C."/>
            <person name="Grover C."/>
            <person name="Hu G."/>
            <person name="Conover J."/>
            <person name="Carlson J."/>
            <person name="Shu S."/>
            <person name="Boston L."/>
            <person name="Williams M."/>
            <person name="Peterson D."/>
            <person name="Mcgee K."/>
            <person name="Jones D."/>
            <person name="Wendel J."/>
            <person name="Stelly D."/>
            <person name="Grimwood J."/>
            <person name="Schmutz J."/>
        </authorList>
    </citation>
    <scope>NUCLEOTIDE SEQUENCE [LARGE SCALE GENOMIC DNA]</scope>
    <source>
        <strain evidence="2">1808015.09</strain>
    </source>
</reference>
<name>A0A5D2DZB4_GOSDA</name>
<evidence type="ECO:0000313" key="3">
    <source>
        <dbReference type="Proteomes" id="UP000323506"/>
    </source>
</evidence>
<evidence type="ECO:0000313" key="2">
    <source>
        <dbReference type="EMBL" id="TYG86493.1"/>
    </source>
</evidence>
<accession>A0A5D2DZB4</accession>
<feature type="domain" description="Integrase catalytic" evidence="1">
    <location>
        <begin position="1"/>
        <end position="151"/>
    </location>
</feature>
<dbReference type="Proteomes" id="UP000323506">
    <property type="component" value="Chromosome A13"/>
</dbReference>
<dbReference type="InterPro" id="IPR036397">
    <property type="entry name" value="RNaseH_sf"/>
</dbReference>
<dbReference type="GO" id="GO:0015074">
    <property type="term" value="P:DNA integration"/>
    <property type="evidence" value="ECO:0007669"/>
    <property type="project" value="InterPro"/>
</dbReference>
<evidence type="ECO:0000259" key="1">
    <source>
        <dbReference type="PROSITE" id="PS50994"/>
    </source>
</evidence>
<dbReference type="PROSITE" id="PS50994">
    <property type="entry name" value="INTEGRASE"/>
    <property type="match status" value="1"/>
</dbReference>
<dbReference type="InterPro" id="IPR001584">
    <property type="entry name" value="Integrase_cat-core"/>
</dbReference>
<sequence length="180" mass="21422">MDFVSRLPLSLKKKDEIWVVVDRLTKSAHFILVRIDYSLERLAELYIARIVRLHGALVSIISDRDPRFTLRFWKKLQEALGTKLNFSTTFHPQINSQFERVIQILEDMLRYCVLEFEGNWEKYFLLVEFAYNNSFEMSIKMAPYKALYGHKCRTPLCWTELSEKQIHGVDLVRETEEKVK</sequence>